<comment type="catalytic activity">
    <reaction evidence="4">
        <text>an aldehyde + NAD(+) + H2O = a carboxylate + NADH + 2 H(+)</text>
        <dbReference type="Rhea" id="RHEA:16185"/>
        <dbReference type="ChEBI" id="CHEBI:15377"/>
        <dbReference type="ChEBI" id="CHEBI:15378"/>
        <dbReference type="ChEBI" id="CHEBI:17478"/>
        <dbReference type="ChEBI" id="CHEBI:29067"/>
        <dbReference type="ChEBI" id="CHEBI:57540"/>
        <dbReference type="ChEBI" id="CHEBI:57945"/>
        <dbReference type="EC" id="1.2.1.3"/>
    </reaction>
</comment>
<name>A0ABR4I7A4_9EURO</name>
<dbReference type="EC" id="1.2.1.3" evidence="3"/>
<proteinExistence type="inferred from homology"/>
<dbReference type="Pfam" id="PF00171">
    <property type="entry name" value="Aldedh"/>
    <property type="match status" value="1"/>
</dbReference>
<keyword evidence="2 6" id="KW-0560">Oxidoreductase</keyword>
<reference evidence="8 9" key="1">
    <citation type="submission" date="2024-07" db="EMBL/GenBank/DDBJ databases">
        <title>Section-level genome sequencing and comparative genomics of Aspergillus sections Usti and Cavernicolus.</title>
        <authorList>
            <consortium name="Lawrence Berkeley National Laboratory"/>
            <person name="Nybo J.L."/>
            <person name="Vesth T.C."/>
            <person name="Theobald S."/>
            <person name="Frisvad J.C."/>
            <person name="Larsen T.O."/>
            <person name="Kjaerboelling I."/>
            <person name="Rothschild-Mancinelli K."/>
            <person name="Lyhne E.K."/>
            <person name="Kogle M.E."/>
            <person name="Barry K."/>
            <person name="Clum A."/>
            <person name="Na H."/>
            <person name="Ledsgaard L."/>
            <person name="Lin J."/>
            <person name="Lipzen A."/>
            <person name="Kuo A."/>
            <person name="Riley R."/>
            <person name="Mondo S."/>
            <person name="LaButti K."/>
            <person name="Haridas S."/>
            <person name="Pangalinan J."/>
            <person name="Salamov A.A."/>
            <person name="Simmons B.A."/>
            <person name="Magnuson J.K."/>
            <person name="Chen J."/>
            <person name="Drula E."/>
            <person name="Henrissat B."/>
            <person name="Wiebenga A."/>
            <person name="Lubbers R.J."/>
            <person name="Gomes A.C."/>
            <person name="Makela M.R."/>
            <person name="Stajich J."/>
            <person name="Grigoriev I.V."/>
            <person name="Mortensen U.H."/>
            <person name="De vries R.P."/>
            <person name="Baker S.E."/>
            <person name="Andersen M.R."/>
        </authorList>
    </citation>
    <scope>NUCLEOTIDE SEQUENCE [LARGE SCALE GENOMIC DNA]</scope>
    <source>
        <strain evidence="8 9">CBS 600.67</strain>
    </source>
</reference>
<comment type="caution">
    <text evidence="8">The sequence shown here is derived from an EMBL/GenBank/DDBJ whole genome shotgun (WGS) entry which is preliminary data.</text>
</comment>
<dbReference type="InterPro" id="IPR016161">
    <property type="entry name" value="Ald_DH/histidinol_DH"/>
</dbReference>
<evidence type="ECO:0000256" key="1">
    <source>
        <dbReference type="ARBA" id="ARBA00009986"/>
    </source>
</evidence>
<evidence type="ECO:0000256" key="5">
    <source>
        <dbReference type="PROSITE-ProRule" id="PRU10007"/>
    </source>
</evidence>
<dbReference type="InterPro" id="IPR015590">
    <property type="entry name" value="Aldehyde_DH_dom"/>
</dbReference>
<accession>A0ABR4I7A4</accession>
<comment type="similarity">
    <text evidence="1 6">Belongs to the aldehyde dehydrogenase family.</text>
</comment>
<dbReference type="InterPro" id="IPR016162">
    <property type="entry name" value="Ald_DH_N"/>
</dbReference>
<dbReference type="SUPFAM" id="SSF53720">
    <property type="entry name" value="ALDH-like"/>
    <property type="match status" value="1"/>
</dbReference>
<feature type="active site" evidence="5">
    <location>
        <position position="258"/>
    </location>
</feature>
<evidence type="ECO:0000259" key="7">
    <source>
        <dbReference type="Pfam" id="PF00171"/>
    </source>
</evidence>
<protein>
    <recommendedName>
        <fullName evidence="3">aldehyde dehydrogenase (NAD(+))</fullName>
        <ecNumber evidence="3">1.2.1.3</ecNumber>
    </recommendedName>
</protein>
<dbReference type="Gene3D" id="3.40.605.10">
    <property type="entry name" value="Aldehyde Dehydrogenase, Chain A, domain 1"/>
    <property type="match status" value="1"/>
</dbReference>
<sequence length="491" mass="53092">MVSKLFTVDDCPSGLFLNNEWIPGEGEPLRFTNSADGELVDIPPLHTATASDIDKAVSYAQAAFTGEWSTFSGEKRGLLLHKLADLIIEHAEELAYFESRCSGIPISFVRRGIPSMASVFRYYAGWADKYKGDYFPPTDGFYKIVEHEPIGVCAGITAWNASLLFLAWKSAPALATGNTIIIKPSEKSPLGTLAVGYLVSKAGFPPGVLQVVIGEGLTGHLLSSHMKINKVSFTGSTTTGRKIQDAATKSNLKRVTLELGGKSPAVVFDDADMQKTLFWCSFGITGNTGQVCAATSRLFVQETIAEQFVNSLKESFQAIAEGMGGDPLNPATTYGPVIDKLQYDRVSEFIQTAKHDLAPAVGGEVYRGKGYYIPPTIFLNPPEDAKVYREEVFGPVLCIKTFKTEAEAIQLANDTDYGLAGSVYTQDLKRALRVSRAIRGGTIGVNCASVVGPQVPMGGFKLSGVGREMGEYALRHYTEPKSIWISNYSAA</sequence>
<dbReference type="InterPro" id="IPR016163">
    <property type="entry name" value="Ald_DH_C"/>
</dbReference>
<gene>
    <name evidence="8" type="ORF">BDW59DRAFT_180630</name>
</gene>
<dbReference type="InterPro" id="IPR029510">
    <property type="entry name" value="Ald_DH_CS_GLU"/>
</dbReference>
<dbReference type="Gene3D" id="3.40.309.10">
    <property type="entry name" value="Aldehyde Dehydrogenase, Chain A, domain 2"/>
    <property type="match status" value="1"/>
</dbReference>
<evidence type="ECO:0000313" key="8">
    <source>
        <dbReference type="EMBL" id="KAL2823630.1"/>
    </source>
</evidence>
<dbReference type="Proteomes" id="UP001610335">
    <property type="component" value="Unassembled WGS sequence"/>
</dbReference>
<evidence type="ECO:0000256" key="6">
    <source>
        <dbReference type="RuleBase" id="RU003345"/>
    </source>
</evidence>
<evidence type="ECO:0000256" key="2">
    <source>
        <dbReference type="ARBA" id="ARBA00023002"/>
    </source>
</evidence>
<feature type="domain" description="Aldehyde dehydrogenase" evidence="7">
    <location>
        <begin position="21"/>
        <end position="483"/>
    </location>
</feature>
<dbReference type="PANTHER" id="PTHR11699">
    <property type="entry name" value="ALDEHYDE DEHYDROGENASE-RELATED"/>
    <property type="match status" value="1"/>
</dbReference>
<dbReference type="PROSITE" id="PS00687">
    <property type="entry name" value="ALDEHYDE_DEHYDR_GLU"/>
    <property type="match status" value="1"/>
</dbReference>
<evidence type="ECO:0000256" key="3">
    <source>
        <dbReference type="ARBA" id="ARBA00024226"/>
    </source>
</evidence>
<dbReference type="EMBL" id="JBFXLS010000051">
    <property type="protein sequence ID" value="KAL2823630.1"/>
    <property type="molecule type" value="Genomic_DNA"/>
</dbReference>
<evidence type="ECO:0000313" key="9">
    <source>
        <dbReference type="Proteomes" id="UP001610335"/>
    </source>
</evidence>
<keyword evidence="9" id="KW-1185">Reference proteome</keyword>
<organism evidence="8 9">
    <name type="scientific">Aspergillus cavernicola</name>
    <dbReference type="NCBI Taxonomy" id="176166"/>
    <lineage>
        <taxon>Eukaryota</taxon>
        <taxon>Fungi</taxon>
        <taxon>Dikarya</taxon>
        <taxon>Ascomycota</taxon>
        <taxon>Pezizomycotina</taxon>
        <taxon>Eurotiomycetes</taxon>
        <taxon>Eurotiomycetidae</taxon>
        <taxon>Eurotiales</taxon>
        <taxon>Aspergillaceae</taxon>
        <taxon>Aspergillus</taxon>
        <taxon>Aspergillus subgen. Nidulantes</taxon>
    </lineage>
</organism>
<evidence type="ECO:0000256" key="4">
    <source>
        <dbReference type="ARBA" id="ARBA00049194"/>
    </source>
</evidence>